<dbReference type="EMBL" id="JAUMKJ010000009">
    <property type="protein sequence ID" value="MDO3677126.1"/>
    <property type="molecule type" value="Genomic_DNA"/>
</dbReference>
<dbReference type="PRINTS" id="PR00032">
    <property type="entry name" value="HTHARAC"/>
</dbReference>
<gene>
    <name evidence="5" type="ORF">Q3C12_08930</name>
</gene>
<dbReference type="SMART" id="SM00342">
    <property type="entry name" value="HTH_ARAC"/>
    <property type="match status" value="1"/>
</dbReference>
<evidence type="ECO:0000313" key="5">
    <source>
        <dbReference type="EMBL" id="MDO3677126.1"/>
    </source>
</evidence>
<proteinExistence type="predicted"/>
<dbReference type="PROSITE" id="PS01124">
    <property type="entry name" value="HTH_ARAC_FAMILY_2"/>
    <property type="match status" value="1"/>
</dbReference>
<organism evidence="5 6">
    <name type="scientific">Paenibacillus ehimensis</name>
    <dbReference type="NCBI Taxonomy" id="79264"/>
    <lineage>
        <taxon>Bacteria</taxon>
        <taxon>Bacillati</taxon>
        <taxon>Bacillota</taxon>
        <taxon>Bacilli</taxon>
        <taxon>Bacillales</taxon>
        <taxon>Paenibacillaceae</taxon>
        <taxon>Paenibacillus</taxon>
    </lineage>
</organism>
<dbReference type="SUPFAM" id="SSF51215">
    <property type="entry name" value="Regulatory protein AraC"/>
    <property type="match status" value="1"/>
</dbReference>
<dbReference type="PROSITE" id="PS00041">
    <property type="entry name" value="HTH_ARAC_FAMILY_1"/>
    <property type="match status" value="1"/>
</dbReference>
<dbReference type="Gene3D" id="2.60.120.280">
    <property type="entry name" value="Regulatory protein AraC"/>
    <property type="match status" value="1"/>
</dbReference>
<dbReference type="PANTHER" id="PTHR43280">
    <property type="entry name" value="ARAC-FAMILY TRANSCRIPTIONAL REGULATOR"/>
    <property type="match status" value="1"/>
</dbReference>
<dbReference type="Proteomes" id="UP001168883">
    <property type="component" value="Unassembled WGS sequence"/>
</dbReference>
<dbReference type="RefSeq" id="WP_302878068.1">
    <property type="nucleotide sequence ID" value="NZ_JAUMKJ010000009.1"/>
</dbReference>
<dbReference type="PANTHER" id="PTHR43280:SF2">
    <property type="entry name" value="HTH-TYPE TRANSCRIPTIONAL REGULATOR EXSA"/>
    <property type="match status" value="1"/>
</dbReference>
<evidence type="ECO:0000256" key="3">
    <source>
        <dbReference type="ARBA" id="ARBA00023163"/>
    </source>
</evidence>
<evidence type="ECO:0000259" key="4">
    <source>
        <dbReference type="PROSITE" id="PS01124"/>
    </source>
</evidence>
<dbReference type="InterPro" id="IPR020449">
    <property type="entry name" value="Tscrpt_reg_AraC-type_HTH"/>
</dbReference>
<reference evidence="5" key="1">
    <citation type="submission" date="2023-07" db="EMBL/GenBank/DDBJ databases">
        <authorList>
            <person name="Aktuganov G."/>
            <person name="Boyko T."/>
            <person name="Delegan Y."/>
            <person name="Galimzianova N."/>
            <person name="Gilvanova E."/>
            <person name="Korobov V."/>
            <person name="Kuzmina L."/>
            <person name="Melentiev A."/>
            <person name="Milman P."/>
            <person name="Ryabova A."/>
            <person name="Stupak E."/>
            <person name="Yasakov T."/>
            <person name="Zharikova N."/>
            <person name="Zhurenko E."/>
        </authorList>
    </citation>
    <scope>NUCLEOTIDE SEQUENCE</scope>
    <source>
        <strain evidence="5">IB-739</strain>
    </source>
</reference>
<evidence type="ECO:0000256" key="1">
    <source>
        <dbReference type="ARBA" id="ARBA00023015"/>
    </source>
</evidence>
<accession>A0ABT8V6S0</accession>
<name>A0ABT8V6S0_9BACL</name>
<dbReference type="Pfam" id="PF02311">
    <property type="entry name" value="AraC_binding"/>
    <property type="match status" value="1"/>
</dbReference>
<dbReference type="Gene3D" id="1.10.10.60">
    <property type="entry name" value="Homeodomain-like"/>
    <property type="match status" value="2"/>
</dbReference>
<keyword evidence="6" id="KW-1185">Reference proteome</keyword>
<protein>
    <submittedName>
        <fullName evidence="5">AraC family transcriptional regulator</fullName>
    </submittedName>
</protein>
<dbReference type="SUPFAM" id="SSF46689">
    <property type="entry name" value="Homeodomain-like"/>
    <property type="match status" value="2"/>
</dbReference>
<keyword evidence="2" id="KW-0238">DNA-binding</keyword>
<comment type="caution">
    <text evidence="5">The sequence shown here is derived from an EMBL/GenBank/DDBJ whole genome shotgun (WGS) entry which is preliminary data.</text>
</comment>
<dbReference type="InterPro" id="IPR003313">
    <property type="entry name" value="AraC-bd"/>
</dbReference>
<evidence type="ECO:0000313" key="6">
    <source>
        <dbReference type="Proteomes" id="UP001168883"/>
    </source>
</evidence>
<evidence type="ECO:0000256" key="2">
    <source>
        <dbReference type="ARBA" id="ARBA00023125"/>
    </source>
</evidence>
<keyword evidence="1" id="KW-0805">Transcription regulation</keyword>
<sequence length="266" mass="30498">MLTTPEQTIPFFIECIGFNPEQETVIRHEGYGYYHWLQTVSGQGEIFLGDRSYLLPPNHGILLMPHVAHRYHMHGDRWSTCYLTFDGPQVAPFLSILGIRVSTVYCWSADTELEKVIEQALESALVTHDVTGLDNSIAVYRFLVKLKRHGRTDGAPSIQSLAERLTPLLHYLDAEYRNPDLGTADMADHVRISPRHLNSLFKKAFGFTPYQYLLNLRIRKAKELLGSKRSMSVQQIAEMTGFRNSSNFIAAFRKHERITPDQYRQA</sequence>
<dbReference type="InterPro" id="IPR009057">
    <property type="entry name" value="Homeodomain-like_sf"/>
</dbReference>
<dbReference type="InterPro" id="IPR018062">
    <property type="entry name" value="HTH_AraC-typ_CS"/>
</dbReference>
<feature type="domain" description="HTH araC/xylS-type" evidence="4">
    <location>
        <begin position="166"/>
        <end position="266"/>
    </location>
</feature>
<dbReference type="InterPro" id="IPR018060">
    <property type="entry name" value="HTH_AraC"/>
</dbReference>
<keyword evidence="3" id="KW-0804">Transcription</keyword>
<dbReference type="Pfam" id="PF12833">
    <property type="entry name" value="HTH_18"/>
    <property type="match status" value="1"/>
</dbReference>
<dbReference type="InterPro" id="IPR037923">
    <property type="entry name" value="HTH-like"/>
</dbReference>